<dbReference type="SUPFAM" id="SSF140415">
    <property type="entry name" value="YppE-like"/>
    <property type="match status" value="1"/>
</dbReference>
<accession>A0A177KR71</accession>
<organism evidence="1 2">
    <name type="scientific">Domibacillus aminovorans</name>
    <dbReference type="NCBI Taxonomy" id="29332"/>
    <lineage>
        <taxon>Bacteria</taxon>
        <taxon>Bacillati</taxon>
        <taxon>Bacillota</taxon>
        <taxon>Bacilli</taxon>
        <taxon>Bacillales</taxon>
        <taxon>Bacillaceae</taxon>
        <taxon>Domibacillus</taxon>
    </lineage>
</organism>
<sequence>MQLIEQTKTLQTLIHKAKSIYEERRETKEVADFFSVVKPFADEMDKVADAWEQSALDWLKTNPQKYVHAAQVTQTADNARRVGAYAHFFDTGKAKFIQSADSALYVLESLEKILKQDGAL</sequence>
<dbReference type="Pfam" id="PF08807">
    <property type="entry name" value="DUF1798"/>
    <property type="match status" value="1"/>
</dbReference>
<dbReference type="Gene3D" id="1.20.120.440">
    <property type="entry name" value="YppE-like"/>
    <property type="match status" value="1"/>
</dbReference>
<dbReference type="EMBL" id="LQWZ01000023">
    <property type="protein sequence ID" value="OAH55862.1"/>
    <property type="molecule type" value="Genomic_DNA"/>
</dbReference>
<dbReference type="InterPro" id="IPR023351">
    <property type="entry name" value="YppE-like_sf"/>
</dbReference>
<evidence type="ECO:0008006" key="3">
    <source>
        <dbReference type="Google" id="ProtNLM"/>
    </source>
</evidence>
<evidence type="ECO:0000313" key="2">
    <source>
        <dbReference type="Proteomes" id="UP000077271"/>
    </source>
</evidence>
<dbReference type="AlphaFoldDB" id="A0A177KR71"/>
<proteinExistence type="predicted"/>
<gene>
    <name evidence="1" type="ORF">AWH48_04085</name>
</gene>
<protein>
    <recommendedName>
        <fullName evidence="3">DUF1798 family protein</fullName>
    </recommendedName>
</protein>
<name>A0A177KR71_9BACI</name>
<evidence type="ECO:0000313" key="1">
    <source>
        <dbReference type="EMBL" id="OAH55862.1"/>
    </source>
</evidence>
<dbReference type="OrthoDB" id="2361079at2"/>
<dbReference type="RefSeq" id="WP_018393753.1">
    <property type="nucleotide sequence ID" value="NZ_JBCNAN010000021.1"/>
</dbReference>
<reference evidence="1 2" key="1">
    <citation type="submission" date="2016-01" db="EMBL/GenBank/DDBJ databases">
        <title>Investigation of taxonomic status of Bacillus aminovorans.</title>
        <authorList>
            <person name="Verma A."/>
            <person name="Pal Y."/>
            <person name="Krishnamurthi S."/>
        </authorList>
    </citation>
    <scope>NUCLEOTIDE SEQUENCE [LARGE SCALE GENOMIC DNA]</scope>
    <source>
        <strain evidence="1 2">DSM 4337</strain>
    </source>
</reference>
<dbReference type="InterPro" id="IPR014913">
    <property type="entry name" value="YppE-like"/>
</dbReference>
<comment type="caution">
    <text evidence="1">The sequence shown here is derived from an EMBL/GenBank/DDBJ whole genome shotgun (WGS) entry which is preliminary data.</text>
</comment>
<dbReference type="Proteomes" id="UP000077271">
    <property type="component" value="Unassembled WGS sequence"/>
</dbReference>